<dbReference type="GO" id="GO:0048471">
    <property type="term" value="C:perinuclear region of cytoplasm"/>
    <property type="evidence" value="ECO:0007669"/>
    <property type="project" value="TreeGrafter"/>
</dbReference>
<dbReference type="Gene3D" id="3.80.10.10">
    <property type="entry name" value="Ribonuclease Inhibitor"/>
    <property type="match status" value="2"/>
</dbReference>
<evidence type="ECO:0000256" key="3">
    <source>
        <dbReference type="ARBA" id="ARBA00022737"/>
    </source>
</evidence>
<evidence type="ECO:0000256" key="2">
    <source>
        <dbReference type="ARBA" id="ARBA00022614"/>
    </source>
</evidence>
<name>A0A8J5XBL7_DIALT</name>
<dbReference type="GO" id="GO:0005829">
    <property type="term" value="C:cytosol"/>
    <property type="evidence" value="ECO:0007669"/>
    <property type="project" value="TreeGrafter"/>
</dbReference>
<dbReference type="PANTHER" id="PTHR24113">
    <property type="entry name" value="RAN GTPASE-ACTIVATING PROTEIN 1"/>
    <property type="match status" value="1"/>
</dbReference>
<evidence type="ECO:0000256" key="1">
    <source>
        <dbReference type="ARBA" id="ARBA00022468"/>
    </source>
</evidence>
<keyword evidence="3" id="KW-0677">Repeat</keyword>
<evidence type="ECO:0000256" key="4">
    <source>
        <dbReference type="SAM" id="MobiDB-lite"/>
    </source>
</evidence>
<reference evidence="5" key="1">
    <citation type="submission" date="2021-05" db="EMBL/GenBank/DDBJ databases">
        <title>The genome of the haptophyte Pavlova lutheri (Diacronema luteri, Pavlovales) - a model for lipid biosynthesis in eukaryotic algae.</title>
        <authorList>
            <person name="Hulatt C.J."/>
            <person name="Posewitz M.C."/>
        </authorList>
    </citation>
    <scope>NUCLEOTIDE SEQUENCE</scope>
    <source>
        <strain evidence="5">NIVA-4/92</strain>
    </source>
</reference>
<dbReference type="GO" id="GO:0031267">
    <property type="term" value="F:small GTPase binding"/>
    <property type="evidence" value="ECO:0007669"/>
    <property type="project" value="TreeGrafter"/>
</dbReference>
<dbReference type="GO" id="GO:0005634">
    <property type="term" value="C:nucleus"/>
    <property type="evidence" value="ECO:0007669"/>
    <property type="project" value="TreeGrafter"/>
</dbReference>
<dbReference type="InterPro" id="IPR001611">
    <property type="entry name" value="Leu-rich_rpt"/>
</dbReference>
<proteinExistence type="predicted"/>
<dbReference type="InterPro" id="IPR032675">
    <property type="entry name" value="LRR_dom_sf"/>
</dbReference>
<sequence length="611" mass="63996">MGSVCAVPTTPPPAGTGAASAPSRASTTSELPIRLAVVACVGEDGARAPLREYLRLRAPAALDGLSDLHGGRLRAAVKALAADYARALAAPAAAPRAPPPSAASPPARIAEAALRGISLPQLRTFLAEAGARCVTERWTSRSGEQLTSETMTLYDVAARAIAPLAQRTGLSVVETLARGPQPPAWFVSHWWGEPTADFVRCLEVHSKDRGLDEDATYYWVCAYALRQSALGDELRGGVGVSPFVRAIQLCDGTVSVLDRGAIATSRAWCALELFETTISRGAGYLHDIYTAHEHVDDRREQHERREAVGLVDGFAAADRGDVDLKAFRETHFPLPTLASAEVFALERAEAAQPADLAAILGAVGAEQPLLDATVRARFGVARLRTLICRGADDAALRALLDALRASRLRKVSTGNSSSAPSAAKLALLCASMPPTLEELRLPSALPSVVQPLCEAIEAGRLPRLRTLDLGRCKLGAADVALLSAALASAGCGVVGLDLAFNQLGDEGSSALAGLLEHNTTLTSLDLRHNAVGNKGAAALARSLECNGTLTSLNLRSNKIGDEGAHALAKALERNSVLKNLDLRYDQVSATQAALLAALTDGSGKPRVTVHA</sequence>
<dbReference type="AlphaFoldDB" id="A0A8J5XBL7"/>
<dbReference type="InterPro" id="IPR027038">
    <property type="entry name" value="RanGap"/>
</dbReference>
<keyword evidence="1" id="KW-0343">GTPase activation</keyword>
<feature type="region of interest" description="Disordered" evidence="4">
    <location>
        <begin position="1"/>
        <end position="25"/>
    </location>
</feature>
<accession>A0A8J5XBL7</accession>
<gene>
    <name evidence="5" type="ORF">KFE25_011781</name>
</gene>
<dbReference type="OMA" id="ARSLECN"/>
<dbReference type="PANTHER" id="PTHR24113:SF12">
    <property type="entry name" value="RAN GTPASE-ACTIVATING PROTEIN 1"/>
    <property type="match status" value="1"/>
</dbReference>
<protein>
    <submittedName>
        <fullName evidence="5">Uncharacterized protein</fullName>
    </submittedName>
</protein>
<dbReference type="Pfam" id="PF13516">
    <property type="entry name" value="LRR_6"/>
    <property type="match status" value="3"/>
</dbReference>
<dbReference type="OrthoDB" id="120976at2759"/>
<evidence type="ECO:0000313" key="5">
    <source>
        <dbReference type="EMBL" id="KAG8460290.1"/>
    </source>
</evidence>
<organism evidence="5 6">
    <name type="scientific">Diacronema lutheri</name>
    <name type="common">Unicellular marine alga</name>
    <name type="synonym">Monochrysis lutheri</name>
    <dbReference type="NCBI Taxonomy" id="2081491"/>
    <lineage>
        <taxon>Eukaryota</taxon>
        <taxon>Haptista</taxon>
        <taxon>Haptophyta</taxon>
        <taxon>Pavlovophyceae</taxon>
        <taxon>Pavlovales</taxon>
        <taxon>Pavlovaceae</taxon>
        <taxon>Diacronema</taxon>
    </lineage>
</organism>
<feature type="compositionally biased region" description="Low complexity" evidence="4">
    <location>
        <begin position="15"/>
        <end position="25"/>
    </location>
</feature>
<keyword evidence="2" id="KW-0433">Leucine-rich repeat</keyword>
<dbReference type="GO" id="GO:0006913">
    <property type="term" value="P:nucleocytoplasmic transport"/>
    <property type="evidence" value="ECO:0007669"/>
    <property type="project" value="TreeGrafter"/>
</dbReference>
<comment type="caution">
    <text evidence="5">The sequence shown here is derived from an EMBL/GenBank/DDBJ whole genome shotgun (WGS) entry which is preliminary data.</text>
</comment>
<dbReference type="Proteomes" id="UP000751190">
    <property type="component" value="Unassembled WGS sequence"/>
</dbReference>
<keyword evidence="6" id="KW-1185">Reference proteome</keyword>
<evidence type="ECO:0000313" key="6">
    <source>
        <dbReference type="Proteomes" id="UP000751190"/>
    </source>
</evidence>
<dbReference type="EMBL" id="JAGTXO010000033">
    <property type="protein sequence ID" value="KAG8460290.1"/>
    <property type="molecule type" value="Genomic_DNA"/>
</dbReference>
<dbReference type="SMART" id="SM00368">
    <property type="entry name" value="LRR_RI"/>
    <property type="match status" value="4"/>
</dbReference>
<dbReference type="SUPFAM" id="SSF52047">
    <property type="entry name" value="RNI-like"/>
    <property type="match status" value="1"/>
</dbReference>
<dbReference type="GO" id="GO:0005096">
    <property type="term" value="F:GTPase activator activity"/>
    <property type="evidence" value="ECO:0007669"/>
    <property type="project" value="UniProtKB-KW"/>
</dbReference>